<comment type="caution">
    <text evidence="1">The sequence shown here is derived from an EMBL/GenBank/DDBJ whole genome shotgun (WGS) entry which is preliminary data.</text>
</comment>
<proteinExistence type="predicted"/>
<gene>
    <name evidence="1" type="ORF">DSO57_1006966</name>
</gene>
<sequence length="921" mass="99747">MSEQLRFDGRVAIVTGAGGGLGRIYALLFASRGAKVVVNDLGGSRDGSGNSSRAADQVVEEIRRAGGTAVANYDSVEDAEKVVQTAVKNFGRVDILINNAGILRDRSFIKLTDDDWDLVMRVHLRGSYKMTKACWSLFREQKFGRILMTASGSGLYGNYGQSNYSSAKMALVALSNTIAKEGEKYNIFSNVIAPIAASRLTENVFPPEIFAAMKPDFIAPLVALVCHENSEENGHIFELGAGQFYKVRYERSEGVLFKADASFLPGAIAAQWNKITDFSNPQYPSSIAETDWVTLADTAKTLTSNPAGPDMRFDGQVAIITGAGNGLGRAYAMLFGRLGASVVVNDLGKAKDSNGKEMRAADLVVSQIVKAGGKAVANYDSVEFGDRIVEQAVKAFGRIDIVVNNAGILRDKSLVKMTDQDWDLVYTVHLKGTYKVTKAAWPYMMKQNYGRIINTASAVGLYGNFGQANYSACKLGIHGLSQTLAIEGAKFNIKVNTIAPNAGTAMTATIMPPEIVEMLKPDYVAPLVAFLAHKDVPESGAVYETGSCWISKVRWQRSKGAGLPVTGEITPEQVAAIFPKICDFTQHTYPRSLAESVQLMFSAFSTGQESSSGSSKQLEDALNYRSDEIVYEYTEKDVILYALGLGARRTDLDLVYENSEDFFALPTFAVLPVFSVPVDYSQFLPDFNPMKLLHGEQYLELHGPIPTSNTLKVQGKIIEMIDKGKSAIVVMGVDIKDQDNKLLAEAQSTIFIRGAGGFGGPSKGKDRGAATAANNPPKGKTPDVVEYVTTSPDQAALYRLSGDYNPLHIDPNMSQIGGFEVPILHGLCTYGMAAKAALARFGGNEPNAIKSIKARFSSHVIPGDRIEIPMWIDPNNDRKVIFQVLVAGRSPPAYAISNAAIEFNHPVKLLPPRKQGSESKL</sequence>
<evidence type="ECO:0000313" key="1">
    <source>
        <dbReference type="EMBL" id="KAJ9074406.1"/>
    </source>
</evidence>
<name>A0ACC2TIV6_9FUNG</name>
<keyword evidence="2" id="KW-1185">Reference proteome</keyword>
<reference evidence="1" key="1">
    <citation type="submission" date="2022-04" db="EMBL/GenBank/DDBJ databases">
        <title>Genome of the entomopathogenic fungus Entomophthora muscae.</title>
        <authorList>
            <person name="Elya C."/>
            <person name="Lovett B.R."/>
            <person name="Lee E."/>
            <person name="Macias A.M."/>
            <person name="Hajek A.E."/>
            <person name="De Bivort B.L."/>
            <person name="Kasson M.T."/>
            <person name="De Fine Licht H.H."/>
            <person name="Stajich J.E."/>
        </authorList>
    </citation>
    <scope>NUCLEOTIDE SEQUENCE</scope>
    <source>
        <strain evidence="1">Berkeley</strain>
    </source>
</reference>
<evidence type="ECO:0000313" key="2">
    <source>
        <dbReference type="Proteomes" id="UP001165960"/>
    </source>
</evidence>
<protein>
    <submittedName>
        <fullName evidence="1">Uncharacterized protein</fullName>
    </submittedName>
</protein>
<dbReference type="EMBL" id="QTSX02002860">
    <property type="protein sequence ID" value="KAJ9074406.1"/>
    <property type="molecule type" value="Genomic_DNA"/>
</dbReference>
<accession>A0ACC2TIV6</accession>
<dbReference type="Proteomes" id="UP001165960">
    <property type="component" value="Unassembled WGS sequence"/>
</dbReference>
<organism evidence="1 2">
    <name type="scientific">Entomophthora muscae</name>
    <dbReference type="NCBI Taxonomy" id="34485"/>
    <lineage>
        <taxon>Eukaryota</taxon>
        <taxon>Fungi</taxon>
        <taxon>Fungi incertae sedis</taxon>
        <taxon>Zoopagomycota</taxon>
        <taxon>Entomophthoromycotina</taxon>
        <taxon>Entomophthoromycetes</taxon>
        <taxon>Entomophthorales</taxon>
        <taxon>Entomophthoraceae</taxon>
        <taxon>Entomophthora</taxon>
    </lineage>
</organism>